<feature type="domain" description="DUF2007" evidence="1">
    <location>
        <begin position="7"/>
        <end position="72"/>
    </location>
</feature>
<name>A0A918SJZ1_9FLAO</name>
<reference evidence="2" key="2">
    <citation type="submission" date="2020-09" db="EMBL/GenBank/DDBJ databases">
        <authorList>
            <person name="Sun Q."/>
            <person name="Kim S."/>
        </authorList>
    </citation>
    <scope>NUCLEOTIDE SEQUENCE</scope>
    <source>
        <strain evidence="2">KCTC 12719</strain>
    </source>
</reference>
<dbReference type="InterPro" id="IPR011322">
    <property type="entry name" value="N-reg_PII-like_a/b"/>
</dbReference>
<evidence type="ECO:0000259" key="1">
    <source>
        <dbReference type="Pfam" id="PF09413"/>
    </source>
</evidence>
<evidence type="ECO:0000313" key="2">
    <source>
        <dbReference type="EMBL" id="GHA44976.1"/>
    </source>
</evidence>
<evidence type="ECO:0000313" key="3">
    <source>
        <dbReference type="Proteomes" id="UP000610456"/>
    </source>
</evidence>
<proteinExistence type="predicted"/>
<dbReference type="Gene3D" id="3.30.70.790">
    <property type="entry name" value="UreE, C-terminal domain"/>
    <property type="match status" value="1"/>
</dbReference>
<dbReference type="InterPro" id="IPR018551">
    <property type="entry name" value="DUF2007"/>
</dbReference>
<dbReference type="EMBL" id="BMXB01000013">
    <property type="protein sequence ID" value="GHA44976.1"/>
    <property type="molecule type" value="Genomic_DNA"/>
</dbReference>
<dbReference type="Proteomes" id="UP000610456">
    <property type="component" value="Unassembled WGS sequence"/>
</dbReference>
<keyword evidence="3" id="KW-1185">Reference proteome</keyword>
<organism evidence="2 3">
    <name type="scientific">Salinimicrobium marinum</name>
    <dbReference type="NCBI Taxonomy" id="680283"/>
    <lineage>
        <taxon>Bacteria</taxon>
        <taxon>Pseudomonadati</taxon>
        <taxon>Bacteroidota</taxon>
        <taxon>Flavobacteriia</taxon>
        <taxon>Flavobacteriales</taxon>
        <taxon>Flavobacteriaceae</taxon>
        <taxon>Salinimicrobium</taxon>
    </lineage>
</organism>
<gene>
    <name evidence="2" type="ORF">GCM10007103_27690</name>
</gene>
<dbReference type="Pfam" id="PF09413">
    <property type="entry name" value="DUF2007"/>
    <property type="match status" value="1"/>
</dbReference>
<dbReference type="AlphaFoldDB" id="A0A918SJZ1"/>
<protein>
    <recommendedName>
        <fullName evidence="1">DUF2007 domain-containing protein</fullName>
    </recommendedName>
</protein>
<sequence>MFTMEFVSIYHTVHSFEIEIIRNLLEENDIKYQLPDEATQSAAGMAGLGMAGMRVMVPKSQREQAIAILKERGFS</sequence>
<comment type="caution">
    <text evidence="2">The sequence shown here is derived from an EMBL/GenBank/DDBJ whole genome shotgun (WGS) entry which is preliminary data.</text>
</comment>
<reference evidence="2" key="1">
    <citation type="journal article" date="2014" name="Int. J. Syst. Evol. Microbiol.">
        <title>Complete genome sequence of Corynebacterium casei LMG S-19264T (=DSM 44701T), isolated from a smear-ripened cheese.</title>
        <authorList>
            <consortium name="US DOE Joint Genome Institute (JGI-PGF)"/>
            <person name="Walter F."/>
            <person name="Albersmeier A."/>
            <person name="Kalinowski J."/>
            <person name="Ruckert C."/>
        </authorList>
    </citation>
    <scope>NUCLEOTIDE SEQUENCE</scope>
    <source>
        <strain evidence="2">KCTC 12719</strain>
    </source>
</reference>
<dbReference type="SUPFAM" id="SSF54913">
    <property type="entry name" value="GlnB-like"/>
    <property type="match status" value="1"/>
</dbReference>
<accession>A0A918SJZ1</accession>